<dbReference type="AlphaFoldDB" id="A0A9W6K1A3"/>
<evidence type="ECO:0000256" key="4">
    <source>
        <dbReference type="ARBA" id="ARBA00023033"/>
    </source>
</evidence>
<dbReference type="Gene3D" id="3.20.20.30">
    <property type="entry name" value="Luciferase-like domain"/>
    <property type="match status" value="1"/>
</dbReference>
<dbReference type="InterPro" id="IPR036661">
    <property type="entry name" value="Luciferase-like_sf"/>
</dbReference>
<evidence type="ECO:0000259" key="7">
    <source>
        <dbReference type="Pfam" id="PF00296"/>
    </source>
</evidence>
<accession>A0A9W6K1A3</accession>
<evidence type="ECO:0000256" key="5">
    <source>
        <dbReference type="ARBA" id="ARBA00033748"/>
    </source>
</evidence>
<feature type="binding site" evidence="6">
    <location>
        <position position="153"/>
    </location>
    <ligand>
        <name>FMN</name>
        <dbReference type="ChEBI" id="CHEBI:58210"/>
    </ligand>
</feature>
<feature type="binding site" evidence="6">
    <location>
        <position position="223"/>
    </location>
    <ligand>
        <name>FMN</name>
        <dbReference type="ChEBI" id="CHEBI:58210"/>
    </ligand>
</feature>
<evidence type="ECO:0000256" key="2">
    <source>
        <dbReference type="ARBA" id="ARBA00022643"/>
    </source>
</evidence>
<dbReference type="InterPro" id="IPR011251">
    <property type="entry name" value="Luciferase-like_dom"/>
</dbReference>
<gene>
    <name evidence="8" type="ORF">GCM10017655_07370</name>
</gene>
<keyword evidence="9" id="KW-1185">Reference proteome</keyword>
<dbReference type="PANTHER" id="PTHR30011">
    <property type="entry name" value="ALKANESULFONATE MONOOXYGENASE-RELATED"/>
    <property type="match status" value="1"/>
</dbReference>
<keyword evidence="4 8" id="KW-0503">Monooxygenase</keyword>
<dbReference type="InterPro" id="IPR051260">
    <property type="entry name" value="Diverse_substr_monoxygenases"/>
</dbReference>
<comment type="similarity">
    <text evidence="5">Belongs to the NtaA/SnaA/DszA monooxygenase family.</text>
</comment>
<proteinExistence type="inferred from homology"/>
<dbReference type="Proteomes" id="UP001143328">
    <property type="component" value="Unassembled WGS sequence"/>
</dbReference>
<dbReference type="Pfam" id="PF00296">
    <property type="entry name" value="Bac_luciferase"/>
    <property type="match status" value="1"/>
</dbReference>
<evidence type="ECO:0000313" key="8">
    <source>
        <dbReference type="EMBL" id="GLK87675.1"/>
    </source>
</evidence>
<feature type="binding site" evidence="6">
    <location>
        <position position="58"/>
    </location>
    <ligand>
        <name>FMN</name>
        <dbReference type="ChEBI" id="CHEBI:58210"/>
    </ligand>
</feature>
<evidence type="ECO:0000313" key="9">
    <source>
        <dbReference type="Proteomes" id="UP001143328"/>
    </source>
</evidence>
<dbReference type="GO" id="GO:0004497">
    <property type="term" value="F:monooxygenase activity"/>
    <property type="evidence" value="ECO:0007669"/>
    <property type="project" value="UniProtKB-KW"/>
</dbReference>
<feature type="binding site" evidence="6">
    <location>
        <position position="224"/>
    </location>
    <ligand>
        <name>FMN</name>
        <dbReference type="ChEBI" id="CHEBI:58210"/>
    </ligand>
</feature>
<dbReference type="InterPro" id="IPR016215">
    <property type="entry name" value="NTA_MOA"/>
</dbReference>
<dbReference type="PIRSF" id="PIRSF000337">
    <property type="entry name" value="NTA_MOA"/>
    <property type="match status" value="1"/>
</dbReference>
<evidence type="ECO:0000256" key="6">
    <source>
        <dbReference type="PIRSR" id="PIRSR000337-1"/>
    </source>
</evidence>
<keyword evidence="3" id="KW-0560">Oxidoreductase</keyword>
<keyword evidence="1 6" id="KW-0285">Flavoprotein</keyword>
<dbReference type="CDD" id="cd01095">
    <property type="entry name" value="Nitrilotriacetate_monoxgenase"/>
    <property type="match status" value="1"/>
</dbReference>
<dbReference type="NCBIfam" id="TIGR03860">
    <property type="entry name" value="FMN_nitrolo"/>
    <property type="match status" value="1"/>
</dbReference>
<keyword evidence="2 6" id="KW-0288">FMN</keyword>
<feature type="binding site" evidence="6">
    <location>
        <position position="149"/>
    </location>
    <ligand>
        <name>FMN</name>
        <dbReference type="ChEBI" id="CHEBI:58210"/>
    </ligand>
</feature>
<evidence type="ECO:0000256" key="1">
    <source>
        <dbReference type="ARBA" id="ARBA00022630"/>
    </source>
</evidence>
<dbReference type="SUPFAM" id="SSF51679">
    <property type="entry name" value="Bacterial luciferase-like"/>
    <property type="match status" value="1"/>
</dbReference>
<dbReference type="RefSeq" id="WP_271193909.1">
    <property type="nucleotide sequence ID" value="NZ_BSFN01000001.1"/>
</dbReference>
<reference evidence="8" key="2">
    <citation type="submission" date="2023-01" db="EMBL/GenBank/DDBJ databases">
        <authorList>
            <person name="Sun Q."/>
            <person name="Evtushenko L."/>
        </authorList>
    </citation>
    <scope>NUCLEOTIDE SEQUENCE</scope>
    <source>
        <strain evidence="8">VKM B-2935</strain>
    </source>
</reference>
<comment type="caution">
    <text evidence="8">The sequence shown here is derived from an EMBL/GenBank/DDBJ whole genome shotgun (WGS) entry which is preliminary data.</text>
</comment>
<dbReference type="EMBL" id="BSFN01000001">
    <property type="protein sequence ID" value="GLK87675.1"/>
    <property type="molecule type" value="Genomic_DNA"/>
</dbReference>
<feature type="domain" description="Luciferase-like" evidence="7">
    <location>
        <begin position="19"/>
        <end position="388"/>
    </location>
</feature>
<feature type="binding site" evidence="6">
    <location>
        <position position="99"/>
    </location>
    <ligand>
        <name>FMN</name>
        <dbReference type="ChEBI" id="CHEBI:58210"/>
    </ligand>
</feature>
<dbReference type="PANTHER" id="PTHR30011:SF16">
    <property type="entry name" value="C2H2 FINGER DOMAIN TRANSCRIPTION FACTOR (EUROFUNG)-RELATED"/>
    <property type="match status" value="1"/>
</dbReference>
<organism evidence="8 9">
    <name type="scientific">Pseudomonas turukhanskensis</name>
    <dbReference type="NCBI Taxonomy" id="1806536"/>
    <lineage>
        <taxon>Bacteria</taxon>
        <taxon>Pseudomonadati</taxon>
        <taxon>Pseudomonadota</taxon>
        <taxon>Gammaproteobacteria</taxon>
        <taxon>Pseudomonadales</taxon>
        <taxon>Pseudomonadaceae</taxon>
        <taxon>Pseudomonas</taxon>
    </lineage>
</organism>
<dbReference type="GO" id="GO:0016705">
    <property type="term" value="F:oxidoreductase activity, acting on paired donors, with incorporation or reduction of molecular oxygen"/>
    <property type="evidence" value="ECO:0007669"/>
    <property type="project" value="InterPro"/>
</dbReference>
<name>A0A9W6K1A3_9PSED</name>
<protein>
    <submittedName>
        <fullName evidence="8">Monooxygenase</fullName>
    </submittedName>
</protein>
<reference evidence="8" key="1">
    <citation type="journal article" date="2014" name="Int. J. Syst. Evol. Microbiol.">
        <title>Complete genome sequence of Corynebacterium casei LMG S-19264T (=DSM 44701T), isolated from a smear-ripened cheese.</title>
        <authorList>
            <consortium name="US DOE Joint Genome Institute (JGI-PGF)"/>
            <person name="Walter F."/>
            <person name="Albersmeier A."/>
            <person name="Kalinowski J."/>
            <person name="Ruckert C."/>
        </authorList>
    </citation>
    <scope>NUCLEOTIDE SEQUENCE</scope>
    <source>
        <strain evidence="8">VKM B-2935</strain>
    </source>
</reference>
<evidence type="ECO:0000256" key="3">
    <source>
        <dbReference type="ARBA" id="ARBA00023002"/>
    </source>
</evidence>
<sequence>MSQPKHLTLGAFLMGSGHHLAAWRHPRAYSDGGLNFAHFKRLAQTAERGKFDAIFFADNLAMLGDGELGKYTALGDVFDPLVLLSGLATVTEHIGLISTVSTSYNEPYLLARKFASLDHLSGGRAGWNLVTSALDQEAQNFGRDKHFEHDDRYERAEEFIDVTTGLWDSWDDDAFVRDKAAGVYFHPEKLHTLNHKGERYQVRGPLNIPRSPQGYPVLIQAGSSEPGKVLAARTAEVVFTAQQTLANAQAFYADLKGRLPLYGRTADQLKIMPGISPVIGHTQSEAEDKYAELQDLVESRVGLGLLAGMAGGFDLSEYDLDGPLPELPVSNAMQSRQHLFIDLARRENLTIRQLYLKIAGARGHHTAVGTPVQIADLLEEWFTQGGADGFNIMPPFLPDGLELFVDLVVPQLQRRGLFRTEYSGSTLRENLGLRRPVSRYAR</sequence>